<comment type="caution">
    <text evidence="1">The sequence shown here is derived from an EMBL/GenBank/DDBJ whole genome shotgun (WGS) entry which is preliminary data.</text>
</comment>
<organism evidence="1 2">
    <name type="scientific">Portunus trituberculatus</name>
    <name type="common">Swimming crab</name>
    <name type="synonym">Neptunus trituberculatus</name>
    <dbReference type="NCBI Taxonomy" id="210409"/>
    <lineage>
        <taxon>Eukaryota</taxon>
        <taxon>Metazoa</taxon>
        <taxon>Ecdysozoa</taxon>
        <taxon>Arthropoda</taxon>
        <taxon>Crustacea</taxon>
        <taxon>Multicrustacea</taxon>
        <taxon>Malacostraca</taxon>
        <taxon>Eumalacostraca</taxon>
        <taxon>Eucarida</taxon>
        <taxon>Decapoda</taxon>
        <taxon>Pleocyemata</taxon>
        <taxon>Brachyura</taxon>
        <taxon>Eubrachyura</taxon>
        <taxon>Portunoidea</taxon>
        <taxon>Portunidae</taxon>
        <taxon>Portuninae</taxon>
        <taxon>Portunus</taxon>
    </lineage>
</organism>
<gene>
    <name evidence="1" type="ORF">E2C01_046489</name>
</gene>
<reference evidence="1 2" key="1">
    <citation type="submission" date="2019-05" db="EMBL/GenBank/DDBJ databases">
        <title>Another draft genome of Portunus trituberculatus and its Hox gene families provides insights of decapod evolution.</title>
        <authorList>
            <person name="Jeong J.-H."/>
            <person name="Song I."/>
            <person name="Kim S."/>
            <person name="Choi T."/>
            <person name="Kim D."/>
            <person name="Ryu S."/>
            <person name="Kim W."/>
        </authorList>
    </citation>
    <scope>NUCLEOTIDE SEQUENCE [LARGE SCALE GENOMIC DNA]</scope>
    <source>
        <tissue evidence="1">Muscle</tissue>
    </source>
</reference>
<protein>
    <submittedName>
        <fullName evidence="1">Uncharacterized protein</fullName>
    </submittedName>
</protein>
<dbReference type="AlphaFoldDB" id="A0A5B7G4Z1"/>
<sequence length="75" mass="7925">MTAMKVIVKKYARALSFFCAWDETQPLNGGSCGAYARQFTSSPSGQSPRLSGQLGVTPDFVGLTTTSGRITSAMS</sequence>
<evidence type="ECO:0000313" key="1">
    <source>
        <dbReference type="EMBL" id="MPC52616.1"/>
    </source>
</evidence>
<accession>A0A5B7G4Z1</accession>
<proteinExistence type="predicted"/>
<dbReference type="Proteomes" id="UP000324222">
    <property type="component" value="Unassembled WGS sequence"/>
</dbReference>
<name>A0A5B7G4Z1_PORTR</name>
<dbReference type="EMBL" id="VSRR010011020">
    <property type="protein sequence ID" value="MPC52616.1"/>
    <property type="molecule type" value="Genomic_DNA"/>
</dbReference>
<evidence type="ECO:0000313" key="2">
    <source>
        <dbReference type="Proteomes" id="UP000324222"/>
    </source>
</evidence>
<keyword evidence="2" id="KW-1185">Reference proteome</keyword>